<accession>A0ACC6M1P1</accession>
<organism evidence="1 2">
    <name type="scientific">Gracilibacillus pellucidus</name>
    <dbReference type="NCBI Taxonomy" id="3095368"/>
    <lineage>
        <taxon>Bacteria</taxon>
        <taxon>Bacillati</taxon>
        <taxon>Bacillota</taxon>
        <taxon>Bacilli</taxon>
        <taxon>Bacillales</taxon>
        <taxon>Bacillaceae</taxon>
        <taxon>Gracilibacillus</taxon>
    </lineage>
</organism>
<evidence type="ECO:0000313" key="1">
    <source>
        <dbReference type="EMBL" id="MDX8044857.1"/>
    </source>
</evidence>
<evidence type="ECO:0000313" key="2">
    <source>
        <dbReference type="Proteomes" id="UP001277972"/>
    </source>
</evidence>
<name>A0ACC6M1P1_9BACI</name>
<comment type="caution">
    <text evidence="1">The sequence shown here is derived from an EMBL/GenBank/DDBJ whole genome shotgun (WGS) entry which is preliminary data.</text>
</comment>
<protein>
    <submittedName>
        <fullName evidence="1">Uncharacterized protein</fullName>
    </submittedName>
</protein>
<keyword evidence="2" id="KW-1185">Reference proteome</keyword>
<sequence length="151" mass="17078">MKILQILTFACILVLVACNNQDLPQTAQKDTSDIVMLSSESSQSKGHSSASSIAQNYLNNQSEDVQSYKTIQIDDKLFVAFIATPLKQAIEQQIEEKIKKDLQAKTNLKDIEVSSDQKLYIELTKLENQQLSKEKAIKKMKELKKLSKEQT</sequence>
<dbReference type="Proteomes" id="UP001277972">
    <property type="component" value="Unassembled WGS sequence"/>
</dbReference>
<proteinExistence type="predicted"/>
<gene>
    <name evidence="1" type="ORF">SH601_02560</name>
</gene>
<dbReference type="EMBL" id="JAWZSR010000001">
    <property type="protein sequence ID" value="MDX8044857.1"/>
    <property type="molecule type" value="Genomic_DNA"/>
</dbReference>
<reference evidence="1" key="1">
    <citation type="submission" date="2023-11" db="EMBL/GenBank/DDBJ databases">
        <title>Gracilibacillus pellucida a moderately halophilic bacterium isolated from saline soil in Xinjiang province.</title>
        <authorList>
            <person name="Zhang Z."/>
            <person name="Tan F."/>
            <person name="Wang Y."/>
            <person name="Xia M."/>
        </authorList>
    </citation>
    <scope>NUCLEOTIDE SEQUENCE</scope>
    <source>
        <strain evidence="1">S3-1-1</strain>
    </source>
</reference>